<protein>
    <submittedName>
        <fullName evidence="2">Helix-turn-helix domain-containing protein</fullName>
    </submittedName>
</protein>
<keyword evidence="3" id="KW-1185">Reference proteome</keyword>
<dbReference type="GO" id="GO:0046686">
    <property type="term" value="P:response to cadmium ion"/>
    <property type="evidence" value="ECO:0007669"/>
    <property type="project" value="TreeGrafter"/>
</dbReference>
<proteinExistence type="predicted"/>
<organism evidence="2 3">
    <name type="scientific">Nocardioides agri</name>
    <dbReference type="NCBI Taxonomy" id="2682843"/>
    <lineage>
        <taxon>Bacteria</taxon>
        <taxon>Bacillati</taxon>
        <taxon>Actinomycetota</taxon>
        <taxon>Actinomycetes</taxon>
        <taxon>Propionibacteriales</taxon>
        <taxon>Nocardioidaceae</taxon>
        <taxon>Nocardioides</taxon>
    </lineage>
</organism>
<evidence type="ECO:0000313" key="2">
    <source>
        <dbReference type="EMBL" id="MVQ51377.1"/>
    </source>
</evidence>
<accession>A0A6L6XXG3</accession>
<dbReference type="EMBL" id="WSEK01000005">
    <property type="protein sequence ID" value="MVQ51377.1"/>
    <property type="molecule type" value="Genomic_DNA"/>
</dbReference>
<evidence type="ECO:0000259" key="1">
    <source>
        <dbReference type="PROSITE" id="PS50987"/>
    </source>
</evidence>
<dbReference type="RefSeq" id="WP_157346237.1">
    <property type="nucleotide sequence ID" value="NZ_WSEK01000005.1"/>
</dbReference>
<dbReference type="SMART" id="SM00418">
    <property type="entry name" value="HTH_ARSR"/>
    <property type="match status" value="1"/>
</dbReference>
<dbReference type="InterPro" id="IPR052543">
    <property type="entry name" value="HTH_Metal-responsive_Reg"/>
</dbReference>
<dbReference type="Gene3D" id="1.10.10.10">
    <property type="entry name" value="Winged helix-like DNA-binding domain superfamily/Winged helix DNA-binding domain"/>
    <property type="match status" value="1"/>
</dbReference>
<name>A0A6L6XXG3_9ACTN</name>
<dbReference type="Proteomes" id="UP000473525">
    <property type="component" value="Unassembled WGS sequence"/>
</dbReference>
<dbReference type="InterPro" id="IPR036390">
    <property type="entry name" value="WH_DNA-bd_sf"/>
</dbReference>
<dbReference type="SUPFAM" id="SSF46785">
    <property type="entry name" value="Winged helix' DNA-binding domain"/>
    <property type="match status" value="1"/>
</dbReference>
<dbReference type="AlphaFoldDB" id="A0A6L6XXG3"/>
<dbReference type="GO" id="GO:0003700">
    <property type="term" value="F:DNA-binding transcription factor activity"/>
    <property type="evidence" value="ECO:0007669"/>
    <property type="project" value="InterPro"/>
</dbReference>
<dbReference type="GO" id="GO:0003677">
    <property type="term" value="F:DNA binding"/>
    <property type="evidence" value="ECO:0007669"/>
    <property type="project" value="TreeGrafter"/>
</dbReference>
<dbReference type="GO" id="GO:0010288">
    <property type="term" value="P:response to lead ion"/>
    <property type="evidence" value="ECO:0007669"/>
    <property type="project" value="TreeGrafter"/>
</dbReference>
<dbReference type="GO" id="GO:0032791">
    <property type="term" value="F:lead ion binding"/>
    <property type="evidence" value="ECO:0007669"/>
    <property type="project" value="TreeGrafter"/>
</dbReference>
<dbReference type="PROSITE" id="PS50987">
    <property type="entry name" value="HTH_ARSR_2"/>
    <property type="match status" value="1"/>
</dbReference>
<dbReference type="Pfam" id="PF12840">
    <property type="entry name" value="HTH_20"/>
    <property type="match status" value="1"/>
</dbReference>
<dbReference type="GO" id="GO:0097063">
    <property type="term" value="F:cadmium ion sensor activity"/>
    <property type="evidence" value="ECO:0007669"/>
    <property type="project" value="TreeGrafter"/>
</dbReference>
<gene>
    <name evidence="2" type="ORF">GON03_19530</name>
</gene>
<sequence length="236" mass="24258">MTGDTDLAAVGRLVGDRVRAAILLSLLSGGATSASELAAAAGASASLTSAHLRKLLDGGLVEVATSGRQRLYRIASVEVAEMLEAMQLVAPAAPVTSLRGASSRRRLRRARMCYDHLAGVLGIAVTDGLVAREVLADGSLAIADGAAPALAEIGVSLTPLLSGSRPVVRACTDWTERRPHVSGGLGAAVASTFVDRAWVVRRPGSRGLDVTADGAAALEDWLGVRLTDDAAWRDSA</sequence>
<comment type="caution">
    <text evidence="2">The sequence shown here is derived from an EMBL/GenBank/DDBJ whole genome shotgun (WGS) entry which is preliminary data.</text>
</comment>
<dbReference type="InterPro" id="IPR036388">
    <property type="entry name" value="WH-like_DNA-bd_sf"/>
</dbReference>
<dbReference type="InterPro" id="IPR001845">
    <property type="entry name" value="HTH_ArsR_DNA-bd_dom"/>
</dbReference>
<reference evidence="2 3" key="1">
    <citation type="submission" date="2019-12" db="EMBL/GenBank/DDBJ databases">
        <authorList>
            <person name="Huq M.A."/>
        </authorList>
    </citation>
    <scope>NUCLEOTIDE SEQUENCE [LARGE SCALE GENOMIC DNA]</scope>
    <source>
        <strain evidence="2 3">MAH-18</strain>
    </source>
</reference>
<feature type="domain" description="HTH arsR-type" evidence="1">
    <location>
        <begin position="1"/>
        <end position="94"/>
    </location>
</feature>
<dbReference type="PANTHER" id="PTHR39168">
    <property type="entry name" value="TRANSCRIPTIONAL REGULATOR-RELATED"/>
    <property type="match status" value="1"/>
</dbReference>
<dbReference type="PANTHER" id="PTHR39168:SF2">
    <property type="entry name" value="HTH-TYPE TRANSCRIPTIONAL REGULATOR CMTR"/>
    <property type="match status" value="1"/>
</dbReference>
<evidence type="ECO:0000313" key="3">
    <source>
        <dbReference type="Proteomes" id="UP000473525"/>
    </source>
</evidence>